<feature type="compositionally biased region" description="Polar residues" evidence="1">
    <location>
        <begin position="1"/>
        <end position="10"/>
    </location>
</feature>
<comment type="caution">
    <text evidence="2">The sequence shown here is derived from an EMBL/GenBank/DDBJ whole genome shotgun (WGS) entry which is preliminary data.</text>
</comment>
<dbReference type="Proteomes" id="UP001175227">
    <property type="component" value="Unassembled WGS sequence"/>
</dbReference>
<proteinExistence type="predicted"/>
<evidence type="ECO:0008006" key="4">
    <source>
        <dbReference type="Google" id="ProtNLM"/>
    </source>
</evidence>
<sequence>MSPHISSTSGKRYPPGGNRYGPRSYRNSRIGYGLKDYWYSPHDNGYDSIGYGGGDYRYPPHDNGYGSIGYKNGPIVGYERWYCDRSGPKPYHGGGYFNAPSAEVIERRKRDTAFASLPEVTISAQTEIGQAESSVIVPLQQKYTSKKPVISSSLADTSCGALGILGLLERLNTTLGTSYDLNNRVLIHLLEHCIARDYDFGTAYAFFRPIWFKVWYTMQTQLDRREAQEQDLRKEALIGTQIVDPHIPPRRVWDLYSNRVAPWWWIAWANNEAPLVPMSHAWMDDADCVNASTSINRSEWPVPIPKETNLDLIRIEMLNLGAEYAWLDVLCLRQRGGLRDDLYAEEWKLDGPTIGSVYDGQRVVCYLNGLGRPLQLKMGYFDSERCWFKRVWTLQEVGKARIIAGNTPDGPLNAKPIDEYGNYETETLTRFHKRLRSLDNVSLRMFVALAEMQNRVSIYPADKIAGLAHIFKSSKIPAYYEIQILEDAWTALVNRMHPQFRAHMFFLYPWPGDTCKRWRLSLNQVMTTPLPADCDCHAEVYHDEVADDDWCEVRCIEQAFNGTKHVFNVTATHQCPIPDGRYTLLGSDLESYYRGWQAQHWVVGRRLPEHRFEKISVFAITDLAEVERLEHLGVDEITTYHFV</sequence>
<reference evidence="2" key="1">
    <citation type="submission" date="2023-06" db="EMBL/GenBank/DDBJ databases">
        <authorList>
            <consortium name="Lawrence Berkeley National Laboratory"/>
            <person name="Ahrendt S."/>
            <person name="Sahu N."/>
            <person name="Indic B."/>
            <person name="Wong-Bajracharya J."/>
            <person name="Merenyi Z."/>
            <person name="Ke H.-M."/>
            <person name="Monk M."/>
            <person name="Kocsube S."/>
            <person name="Drula E."/>
            <person name="Lipzen A."/>
            <person name="Balint B."/>
            <person name="Henrissat B."/>
            <person name="Andreopoulos B."/>
            <person name="Martin F.M."/>
            <person name="Harder C.B."/>
            <person name="Rigling D."/>
            <person name="Ford K.L."/>
            <person name="Foster G.D."/>
            <person name="Pangilinan J."/>
            <person name="Papanicolaou A."/>
            <person name="Barry K."/>
            <person name="LaButti K."/>
            <person name="Viragh M."/>
            <person name="Koriabine M."/>
            <person name="Yan M."/>
            <person name="Riley R."/>
            <person name="Champramary S."/>
            <person name="Plett K.L."/>
            <person name="Tsai I.J."/>
            <person name="Slot J."/>
            <person name="Sipos G."/>
            <person name="Plett J."/>
            <person name="Nagy L.G."/>
            <person name="Grigoriev I.V."/>
        </authorList>
    </citation>
    <scope>NUCLEOTIDE SEQUENCE</scope>
    <source>
        <strain evidence="2">ICMP 16352</strain>
    </source>
</reference>
<organism evidence="2 3">
    <name type="scientific">Armillaria novae-zelandiae</name>
    <dbReference type="NCBI Taxonomy" id="153914"/>
    <lineage>
        <taxon>Eukaryota</taxon>
        <taxon>Fungi</taxon>
        <taxon>Dikarya</taxon>
        <taxon>Basidiomycota</taxon>
        <taxon>Agaricomycotina</taxon>
        <taxon>Agaricomycetes</taxon>
        <taxon>Agaricomycetidae</taxon>
        <taxon>Agaricales</taxon>
        <taxon>Marasmiineae</taxon>
        <taxon>Physalacriaceae</taxon>
        <taxon>Armillaria</taxon>
    </lineage>
</organism>
<dbReference type="EMBL" id="JAUEPR010000051">
    <property type="protein sequence ID" value="KAK0471430.1"/>
    <property type="molecule type" value="Genomic_DNA"/>
</dbReference>
<evidence type="ECO:0000313" key="3">
    <source>
        <dbReference type="Proteomes" id="UP001175227"/>
    </source>
</evidence>
<name>A0AA39NT79_9AGAR</name>
<accession>A0AA39NT79</accession>
<evidence type="ECO:0000313" key="2">
    <source>
        <dbReference type="EMBL" id="KAK0471430.1"/>
    </source>
</evidence>
<keyword evidence="3" id="KW-1185">Reference proteome</keyword>
<protein>
    <recommendedName>
        <fullName evidence="4">Heterokaryon incompatibility domain-containing protein</fullName>
    </recommendedName>
</protein>
<evidence type="ECO:0000256" key="1">
    <source>
        <dbReference type="SAM" id="MobiDB-lite"/>
    </source>
</evidence>
<feature type="region of interest" description="Disordered" evidence="1">
    <location>
        <begin position="1"/>
        <end position="25"/>
    </location>
</feature>
<dbReference type="AlphaFoldDB" id="A0AA39NT79"/>
<gene>
    <name evidence="2" type="ORF">IW261DRAFT_1612135</name>
</gene>